<organism evidence="2 3">
    <name type="scientific">Gemmatimonas groenlandica</name>
    <dbReference type="NCBI Taxonomy" id="2732249"/>
    <lineage>
        <taxon>Bacteria</taxon>
        <taxon>Pseudomonadati</taxon>
        <taxon>Gemmatimonadota</taxon>
        <taxon>Gemmatimonadia</taxon>
        <taxon>Gemmatimonadales</taxon>
        <taxon>Gemmatimonadaceae</taxon>
        <taxon>Gemmatimonas</taxon>
    </lineage>
</organism>
<gene>
    <name evidence="2" type="ORF">HKW67_14760</name>
</gene>
<feature type="transmembrane region" description="Helical" evidence="1">
    <location>
        <begin position="87"/>
        <end position="107"/>
    </location>
</feature>
<dbReference type="Pfam" id="PF22503">
    <property type="entry name" value="DUF6992"/>
    <property type="match status" value="1"/>
</dbReference>
<dbReference type="RefSeq" id="WP_171226114.1">
    <property type="nucleotide sequence ID" value="NZ_CP053085.1"/>
</dbReference>
<evidence type="ECO:0000313" key="2">
    <source>
        <dbReference type="EMBL" id="QJR36681.1"/>
    </source>
</evidence>
<dbReference type="EMBL" id="CP053085">
    <property type="protein sequence ID" value="QJR36681.1"/>
    <property type="molecule type" value="Genomic_DNA"/>
</dbReference>
<feature type="transmembrane region" description="Helical" evidence="1">
    <location>
        <begin position="48"/>
        <end position="67"/>
    </location>
</feature>
<name>A0A6M4IWW9_9BACT</name>
<accession>A0A6M4IWW9</accession>
<dbReference type="InterPro" id="IPR054261">
    <property type="entry name" value="DUF6992"/>
</dbReference>
<keyword evidence="1" id="KW-0472">Membrane</keyword>
<dbReference type="Proteomes" id="UP000500938">
    <property type="component" value="Chromosome"/>
</dbReference>
<keyword evidence="1" id="KW-0812">Transmembrane</keyword>
<dbReference type="AlphaFoldDB" id="A0A6M4IWW9"/>
<feature type="transmembrane region" description="Helical" evidence="1">
    <location>
        <begin position="119"/>
        <end position="141"/>
    </location>
</feature>
<proteinExistence type="predicted"/>
<reference evidence="2 3" key="1">
    <citation type="submission" date="2020-05" db="EMBL/GenBank/DDBJ databases">
        <title>Complete genome sequence of Gemmatimonas greenlandica TET16.</title>
        <authorList>
            <person name="Zeng Y."/>
        </authorList>
    </citation>
    <scope>NUCLEOTIDE SEQUENCE [LARGE SCALE GENOMIC DNA]</scope>
    <source>
        <strain evidence="2 3">TET16</strain>
    </source>
</reference>
<keyword evidence="3" id="KW-1185">Reference proteome</keyword>
<feature type="transmembrane region" description="Helical" evidence="1">
    <location>
        <begin position="17"/>
        <end position="36"/>
    </location>
</feature>
<keyword evidence="1" id="KW-1133">Transmembrane helix</keyword>
<sequence>MWADTLLSLERGHLIRLALWAGACALSGTSLLAWFMVRRTTAPLLRHFAIQTAAWGAVNLAIAAWAWRDLAFRDFAGTQRLLNVLWLNTGLDAGYAAVGVTLALTAWRWGQRPGGIGAGLAVVVQGIALALLDLRLIAAIGPLQ</sequence>
<dbReference type="KEGG" id="ggr:HKW67_14760"/>
<evidence type="ECO:0000256" key="1">
    <source>
        <dbReference type="SAM" id="Phobius"/>
    </source>
</evidence>
<evidence type="ECO:0000313" key="3">
    <source>
        <dbReference type="Proteomes" id="UP000500938"/>
    </source>
</evidence>
<protein>
    <submittedName>
        <fullName evidence="2">Uncharacterized protein</fullName>
    </submittedName>
</protein>